<feature type="region of interest" description="Disordered" evidence="1">
    <location>
        <begin position="85"/>
        <end position="116"/>
    </location>
</feature>
<sequence length="189" mass="20493">MNISQTHTEEIEMNIKNNGSDTPRSWKSIGTSSTKSRGESAKFNLFKSKAKTALEEPSAPPHPHQISAALKKVGSSSGLKSLNWGFTKDAPNSSKSGQRWFGKSPWHRRDSNDTISSVTSSVREVLAGRTPATTPDPETFLHQLDYTMTPYPAGEATRVKTPPLHEDTADGRPRGFFGNVIPPGGDGDS</sequence>
<accession>A0A9P5EVV4</accession>
<dbReference type="OrthoDB" id="3648773at2759"/>
<keyword evidence="3" id="KW-1185">Reference proteome</keyword>
<feature type="region of interest" description="Disordered" evidence="1">
    <location>
        <begin position="153"/>
        <end position="189"/>
    </location>
</feature>
<organism evidence="2 3">
    <name type="scientific">Colletotrichum siamense</name>
    <name type="common">Anthracnose fungus</name>
    <dbReference type="NCBI Taxonomy" id="690259"/>
    <lineage>
        <taxon>Eukaryota</taxon>
        <taxon>Fungi</taxon>
        <taxon>Dikarya</taxon>
        <taxon>Ascomycota</taxon>
        <taxon>Pezizomycotina</taxon>
        <taxon>Sordariomycetes</taxon>
        <taxon>Hypocreomycetidae</taxon>
        <taxon>Glomerellales</taxon>
        <taxon>Glomerellaceae</taxon>
        <taxon>Colletotrichum</taxon>
        <taxon>Colletotrichum gloeosporioides species complex</taxon>
    </lineage>
</organism>
<gene>
    <name evidence="2" type="ORF">CGCSCA2_v005283</name>
</gene>
<protein>
    <submittedName>
        <fullName evidence="2">Uncharacterized protein</fullName>
    </submittedName>
</protein>
<evidence type="ECO:0000256" key="1">
    <source>
        <dbReference type="SAM" id="MobiDB-lite"/>
    </source>
</evidence>
<comment type="caution">
    <text evidence="2">The sequence shown here is derived from an EMBL/GenBank/DDBJ whole genome shotgun (WGS) entry which is preliminary data.</text>
</comment>
<reference evidence="2" key="1">
    <citation type="submission" date="2019-06" db="EMBL/GenBank/DDBJ databases">
        <authorList>
            <person name="Gan P."/>
            <person name="Shirasu K."/>
        </authorList>
    </citation>
    <scope>NUCLEOTIDE SEQUENCE [LARGE SCALE GENOMIC DNA]</scope>
    <source>
        <strain evidence="2">CAD2</strain>
    </source>
</reference>
<dbReference type="AlphaFoldDB" id="A0A9P5EVV4"/>
<dbReference type="EMBL" id="QPMT01000013">
    <property type="protein sequence ID" value="KAF4860344.1"/>
    <property type="molecule type" value="Genomic_DNA"/>
</dbReference>
<feature type="region of interest" description="Disordered" evidence="1">
    <location>
        <begin position="1"/>
        <end position="43"/>
    </location>
</feature>
<dbReference type="Proteomes" id="UP000711996">
    <property type="component" value="Unassembled WGS sequence"/>
</dbReference>
<feature type="compositionally biased region" description="Polar residues" evidence="1">
    <location>
        <begin position="15"/>
        <end position="35"/>
    </location>
</feature>
<evidence type="ECO:0000313" key="2">
    <source>
        <dbReference type="EMBL" id="KAF4860344.1"/>
    </source>
</evidence>
<feature type="compositionally biased region" description="Basic and acidic residues" evidence="1">
    <location>
        <begin position="163"/>
        <end position="173"/>
    </location>
</feature>
<name>A0A9P5EVV4_COLSI</name>
<evidence type="ECO:0000313" key="3">
    <source>
        <dbReference type="Proteomes" id="UP000711996"/>
    </source>
</evidence>
<proteinExistence type="predicted"/>